<keyword evidence="6 9" id="KW-0676">Redox-active center</keyword>
<evidence type="ECO:0000256" key="8">
    <source>
        <dbReference type="PIRSR" id="PIRSR000077-1"/>
    </source>
</evidence>
<protein>
    <recommendedName>
        <fullName evidence="2 7">Thioredoxin</fullName>
    </recommendedName>
</protein>
<feature type="site" description="Contributes to redox potential value" evidence="8">
    <location>
        <position position="32"/>
    </location>
</feature>
<dbReference type="PROSITE" id="PS51352">
    <property type="entry name" value="THIOREDOXIN_2"/>
    <property type="match status" value="1"/>
</dbReference>
<sequence length="106" mass="11971">MSILQAEGQEIHKEIQTSKSVLIDCWAPWCPPCRLIGAVLEEIDLEFDLKIVKVNADDNPEFISEFQVMGIPTLLLFQDGQLVGRITGFQPKVQLIESLKKYGLIE</sequence>
<accession>A0A6H1NZM5</accession>
<evidence type="ECO:0000256" key="9">
    <source>
        <dbReference type="PIRSR" id="PIRSR000077-4"/>
    </source>
</evidence>
<evidence type="ECO:0000256" key="4">
    <source>
        <dbReference type="ARBA" id="ARBA00022982"/>
    </source>
</evidence>
<organism evidence="11 12">
    <name type="scientific">Priestia megaterium</name>
    <name type="common">Bacillus megaterium</name>
    <dbReference type="NCBI Taxonomy" id="1404"/>
    <lineage>
        <taxon>Bacteria</taxon>
        <taxon>Bacillati</taxon>
        <taxon>Bacillota</taxon>
        <taxon>Bacilli</taxon>
        <taxon>Bacillales</taxon>
        <taxon>Bacillaceae</taxon>
        <taxon>Priestia</taxon>
    </lineage>
</organism>
<feature type="site" description="Contributes to redox potential value" evidence="8">
    <location>
        <position position="31"/>
    </location>
</feature>
<feature type="active site" description="Nucleophile" evidence="8">
    <location>
        <position position="30"/>
    </location>
</feature>
<dbReference type="InterPro" id="IPR013766">
    <property type="entry name" value="Thioredoxin_domain"/>
</dbReference>
<dbReference type="Pfam" id="PF00085">
    <property type="entry name" value="Thioredoxin"/>
    <property type="match status" value="1"/>
</dbReference>
<evidence type="ECO:0000256" key="3">
    <source>
        <dbReference type="ARBA" id="ARBA00022448"/>
    </source>
</evidence>
<dbReference type="PANTHER" id="PTHR45663:SF11">
    <property type="entry name" value="GEO12009P1"/>
    <property type="match status" value="1"/>
</dbReference>
<dbReference type="GO" id="GO:0045454">
    <property type="term" value="P:cell redox homeostasis"/>
    <property type="evidence" value="ECO:0007669"/>
    <property type="project" value="TreeGrafter"/>
</dbReference>
<dbReference type="InterPro" id="IPR005746">
    <property type="entry name" value="Thioredoxin"/>
</dbReference>
<proteinExistence type="inferred from homology"/>
<dbReference type="InterPro" id="IPR036249">
    <property type="entry name" value="Thioredoxin-like_sf"/>
</dbReference>
<dbReference type="GO" id="GO:0015035">
    <property type="term" value="F:protein-disulfide reductase activity"/>
    <property type="evidence" value="ECO:0007669"/>
    <property type="project" value="InterPro"/>
</dbReference>
<dbReference type="PRINTS" id="PR00421">
    <property type="entry name" value="THIOREDOXIN"/>
</dbReference>
<dbReference type="PIRSF" id="PIRSF000077">
    <property type="entry name" value="Thioredoxin"/>
    <property type="match status" value="1"/>
</dbReference>
<evidence type="ECO:0000256" key="1">
    <source>
        <dbReference type="ARBA" id="ARBA00008987"/>
    </source>
</evidence>
<dbReference type="EMBL" id="CP051128">
    <property type="protein sequence ID" value="QIZ06511.1"/>
    <property type="molecule type" value="Genomic_DNA"/>
</dbReference>
<dbReference type="Proteomes" id="UP000501868">
    <property type="component" value="Chromosome"/>
</dbReference>
<dbReference type="InterPro" id="IPR017937">
    <property type="entry name" value="Thioredoxin_CS"/>
</dbReference>
<dbReference type="Gene3D" id="3.40.30.10">
    <property type="entry name" value="Glutaredoxin"/>
    <property type="match status" value="1"/>
</dbReference>
<feature type="active site" description="Nucleophile" evidence="8">
    <location>
        <position position="33"/>
    </location>
</feature>
<comment type="similarity">
    <text evidence="1 7">Belongs to the thioredoxin family.</text>
</comment>
<evidence type="ECO:0000256" key="7">
    <source>
        <dbReference type="PIRNR" id="PIRNR000077"/>
    </source>
</evidence>
<evidence type="ECO:0000313" key="12">
    <source>
        <dbReference type="Proteomes" id="UP000501868"/>
    </source>
</evidence>
<name>A0A6H1NZM5_PRIMG</name>
<keyword evidence="3" id="KW-0813">Transport</keyword>
<dbReference type="PANTHER" id="PTHR45663">
    <property type="entry name" value="GEO12009P1"/>
    <property type="match status" value="1"/>
</dbReference>
<dbReference type="AlphaFoldDB" id="A0A6H1NZM5"/>
<feature type="disulfide bond" description="Redox-active" evidence="9">
    <location>
        <begin position="30"/>
        <end position="33"/>
    </location>
</feature>
<dbReference type="SUPFAM" id="SSF52833">
    <property type="entry name" value="Thioredoxin-like"/>
    <property type="match status" value="1"/>
</dbReference>
<evidence type="ECO:0000313" key="11">
    <source>
        <dbReference type="EMBL" id="QIZ06511.1"/>
    </source>
</evidence>
<dbReference type="CDD" id="cd02947">
    <property type="entry name" value="TRX_family"/>
    <property type="match status" value="1"/>
</dbReference>
<reference evidence="11 12" key="1">
    <citation type="submission" date="2020-04" db="EMBL/GenBank/DDBJ databases">
        <title>Genome-Wide Identification of 5-Methylcytosine Sites in Bacterial Genomes By High-Throughput Sequencing of MspJI Restriction Fragments.</title>
        <authorList>
            <person name="Wu V."/>
        </authorList>
    </citation>
    <scope>NUCLEOTIDE SEQUENCE [LARGE SCALE GENOMIC DNA]</scope>
    <source>
        <strain evidence="11 12">S2</strain>
    </source>
</reference>
<gene>
    <name evidence="11" type="ORF">HFZ78_07150</name>
</gene>
<keyword evidence="4" id="KW-0249">Electron transport</keyword>
<evidence type="ECO:0000256" key="6">
    <source>
        <dbReference type="ARBA" id="ARBA00023284"/>
    </source>
</evidence>
<dbReference type="PROSITE" id="PS00194">
    <property type="entry name" value="THIOREDOXIN_1"/>
    <property type="match status" value="1"/>
</dbReference>
<evidence type="ECO:0000256" key="5">
    <source>
        <dbReference type="ARBA" id="ARBA00023157"/>
    </source>
</evidence>
<feature type="site" description="Deprotonates C-terminal active site Cys" evidence="8">
    <location>
        <position position="24"/>
    </location>
</feature>
<keyword evidence="5 9" id="KW-1015">Disulfide bond</keyword>
<reference evidence="11 12" key="2">
    <citation type="submission" date="2020-04" db="EMBL/GenBank/DDBJ databases">
        <authorList>
            <person name="Fomenkov A."/>
            <person name="Anton B.P."/>
            <person name="Roberts R.J."/>
        </authorList>
    </citation>
    <scope>NUCLEOTIDE SEQUENCE [LARGE SCALE GENOMIC DNA]</scope>
    <source>
        <strain evidence="11 12">S2</strain>
    </source>
</reference>
<evidence type="ECO:0000256" key="2">
    <source>
        <dbReference type="ARBA" id="ARBA00020570"/>
    </source>
</evidence>
<dbReference type="GO" id="GO:0005829">
    <property type="term" value="C:cytosol"/>
    <property type="evidence" value="ECO:0007669"/>
    <property type="project" value="TreeGrafter"/>
</dbReference>
<evidence type="ECO:0000259" key="10">
    <source>
        <dbReference type="PROSITE" id="PS51352"/>
    </source>
</evidence>
<feature type="domain" description="Thioredoxin" evidence="10">
    <location>
        <begin position="1"/>
        <end position="104"/>
    </location>
</feature>